<evidence type="ECO:0000256" key="5">
    <source>
        <dbReference type="ARBA" id="ARBA00022692"/>
    </source>
</evidence>
<feature type="domain" description="Tripartite ATP-independent periplasmic transporters DctQ component" evidence="10">
    <location>
        <begin position="37"/>
        <end position="158"/>
    </location>
</feature>
<dbReference type="AlphaFoldDB" id="A0A1X9MBB4"/>
<feature type="transmembrane region" description="Helical" evidence="9">
    <location>
        <begin position="100"/>
        <end position="121"/>
    </location>
</feature>
<gene>
    <name evidence="11" type="ORF">BkAM31D_08690</name>
</gene>
<keyword evidence="3" id="KW-1003">Cell membrane</keyword>
<keyword evidence="7 9" id="KW-0472">Membrane</keyword>
<evidence type="ECO:0000256" key="7">
    <source>
        <dbReference type="ARBA" id="ARBA00023136"/>
    </source>
</evidence>
<feature type="transmembrane region" description="Helical" evidence="9">
    <location>
        <begin position="29"/>
        <end position="46"/>
    </location>
</feature>
<evidence type="ECO:0000313" key="12">
    <source>
        <dbReference type="Proteomes" id="UP000193006"/>
    </source>
</evidence>
<dbReference type="KEGG" id="bkw:BkAM31D_08690"/>
<keyword evidence="4" id="KW-0997">Cell inner membrane</keyword>
<name>A0A1X9MBB4_9BACI</name>
<comment type="similarity">
    <text evidence="8">Belongs to the TRAP transporter small permease family.</text>
</comment>
<evidence type="ECO:0000256" key="8">
    <source>
        <dbReference type="ARBA" id="ARBA00038436"/>
    </source>
</evidence>
<keyword evidence="6 9" id="KW-1133">Transmembrane helix</keyword>
<dbReference type="STRING" id="199441.BkAM31D_08690"/>
<evidence type="ECO:0000313" key="11">
    <source>
        <dbReference type="EMBL" id="ARK29934.1"/>
    </source>
</evidence>
<dbReference type="GO" id="GO:0005886">
    <property type="term" value="C:plasma membrane"/>
    <property type="evidence" value="ECO:0007669"/>
    <property type="project" value="UniProtKB-SubCell"/>
</dbReference>
<protein>
    <submittedName>
        <fullName evidence="11">Tripartite ATP-independent periplasmic transporters, DctQ component</fullName>
    </submittedName>
</protein>
<evidence type="ECO:0000256" key="3">
    <source>
        <dbReference type="ARBA" id="ARBA00022475"/>
    </source>
</evidence>
<evidence type="ECO:0000256" key="2">
    <source>
        <dbReference type="ARBA" id="ARBA00022448"/>
    </source>
</evidence>
<evidence type="ECO:0000259" key="10">
    <source>
        <dbReference type="Pfam" id="PF04290"/>
    </source>
</evidence>
<dbReference type="PANTHER" id="PTHR35011">
    <property type="entry name" value="2,3-DIKETO-L-GULONATE TRAP TRANSPORTER SMALL PERMEASE PROTEIN YIAM"/>
    <property type="match status" value="1"/>
</dbReference>
<keyword evidence="2" id="KW-0813">Transport</keyword>
<dbReference type="InterPro" id="IPR055348">
    <property type="entry name" value="DctQ"/>
</dbReference>
<keyword evidence="12" id="KW-1185">Reference proteome</keyword>
<feature type="transmembrane region" description="Helical" evidence="9">
    <location>
        <begin position="58"/>
        <end position="79"/>
    </location>
</feature>
<evidence type="ECO:0000256" key="4">
    <source>
        <dbReference type="ARBA" id="ARBA00022519"/>
    </source>
</evidence>
<evidence type="ECO:0000256" key="6">
    <source>
        <dbReference type="ARBA" id="ARBA00022989"/>
    </source>
</evidence>
<dbReference type="EMBL" id="CP020814">
    <property type="protein sequence ID" value="ARK29934.1"/>
    <property type="molecule type" value="Genomic_DNA"/>
</dbReference>
<reference evidence="11 12" key="1">
    <citation type="submission" date="2017-04" db="EMBL/GenBank/DDBJ databases">
        <title>Bacillus krulwichiae AM31D Genome sequencing and assembly.</title>
        <authorList>
            <person name="Krulwich T.A."/>
            <person name="Anastor L."/>
            <person name="Ehrlich R."/>
            <person name="Ehrlich G.D."/>
            <person name="Janto B."/>
        </authorList>
    </citation>
    <scope>NUCLEOTIDE SEQUENCE [LARGE SCALE GENOMIC DNA]</scope>
    <source>
        <strain evidence="11 12">AM31D</strain>
    </source>
</reference>
<proteinExistence type="inferred from homology"/>
<evidence type="ECO:0000256" key="9">
    <source>
        <dbReference type="SAM" id="Phobius"/>
    </source>
</evidence>
<organism evidence="11 12">
    <name type="scientific">Halalkalibacter krulwichiae</name>
    <dbReference type="NCBI Taxonomy" id="199441"/>
    <lineage>
        <taxon>Bacteria</taxon>
        <taxon>Bacillati</taxon>
        <taxon>Bacillota</taxon>
        <taxon>Bacilli</taxon>
        <taxon>Bacillales</taxon>
        <taxon>Bacillaceae</taxon>
        <taxon>Halalkalibacter</taxon>
    </lineage>
</organism>
<comment type="subcellular location">
    <subcellularLocation>
        <location evidence="1">Cell inner membrane</location>
        <topology evidence="1">Multi-pass membrane protein</topology>
    </subcellularLocation>
</comment>
<feature type="transmembrane region" description="Helical" evidence="9">
    <location>
        <begin position="141"/>
        <end position="160"/>
    </location>
</feature>
<dbReference type="InterPro" id="IPR007387">
    <property type="entry name" value="TRAP_DctQ"/>
</dbReference>
<dbReference type="Proteomes" id="UP000193006">
    <property type="component" value="Chromosome"/>
</dbReference>
<dbReference type="RefSeq" id="WP_066152186.1">
    <property type="nucleotide sequence ID" value="NZ_CP020814.1"/>
</dbReference>
<sequence length="170" mass="18814">MEHNGQKVKKIQSSFAGVLDNVSETLGKIGGLAILLMVILVTFNVISRKIFNWSMPGFYEILGLIGAVFYSFGIVYGATKGQHIVMDMVVNRLPKNWRKICEMLTRIIILAFCGLLAYAGIDVTLGMLEERTYDIKIPVAPFRFVVVTVFVLLALLILAGKNISKGGEEE</sequence>
<accession>A0A1X9MBB4</accession>
<evidence type="ECO:0000256" key="1">
    <source>
        <dbReference type="ARBA" id="ARBA00004429"/>
    </source>
</evidence>
<keyword evidence="5 9" id="KW-0812">Transmembrane</keyword>
<dbReference type="Pfam" id="PF04290">
    <property type="entry name" value="DctQ"/>
    <property type="match status" value="1"/>
</dbReference>